<keyword evidence="2" id="KW-1185">Reference proteome</keyword>
<dbReference type="Proteomes" id="UP000092460">
    <property type="component" value="Unassembled WGS sequence"/>
</dbReference>
<accession>A0A1B0C3Z3</accession>
<evidence type="ECO:0000313" key="1">
    <source>
        <dbReference type="EnsemblMetazoa" id="GPPI048475-PA"/>
    </source>
</evidence>
<protein>
    <submittedName>
        <fullName evidence="1">Uncharacterized protein</fullName>
    </submittedName>
</protein>
<dbReference type="VEuPathDB" id="VectorBase:GPPI048475"/>
<dbReference type="EMBL" id="JXJN01025190">
    <property type="status" value="NOT_ANNOTATED_CDS"/>
    <property type="molecule type" value="Genomic_DNA"/>
</dbReference>
<organism evidence="1 2">
    <name type="scientific">Glossina palpalis gambiensis</name>
    <dbReference type="NCBI Taxonomy" id="67801"/>
    <lineage>
        <taxon>Eukaryota</taxon>
        <taxon>Metazoa</taxon>
        <taxon>Ecdysozoa</taxon>
        <taxon>Arthropoda</taxon>
        <taxon>Hexapoda</taxon>
        <taxon>Insecta</taxon>
        <taxon>Pterygota</taxon>
        <taxon>Neoptera</taxon>
        <taxon>Endopterygota</taxon>
        <taxon>Diptera</taxon>
        <taxon>Brachycera</taxon>
        <taxon>Muscomorpha</taxon>
        <taxon>Hippoboscoidea</taxon>
        <taxon>Glossinidae</taxon>
        <taxon>Glossina</taxon>
    </lineage>
</organism>
<sequence length="103" mass="12041">MYDGQAYQHLNGNHYNVLESMNLVSELIDLPVREPMTWAEEVSLDTHGDVDDCTDENVKYFRGLIRCRNVTNEVNTEVVKEIYFYTSNLIVMSYSPREYPQRG</sequence>
<dbReference type="AlphaFoldDB" id="A0A1B0C3Z3"/>
<proteinExistence type="predicted"/>
<evidence type="ECO:0000313" key="2">
    <source>
        <dbReference type="Proteomes" id="UP000092460"/>
    </source>
</evidence>
<dbReference type="EnsemblMetazoa" id="GPPI048475-RA">
    <property type="protein sequence ID" value="GPPI048475-PA"/>
    <property type="gene ID" value="GPPI048475"/>
</dbReference>
<name>A0A1B0C3Z3_9MUSC</name>
<reference evidence="2" key="1">
    <citation type="submission" date="2015-01" db="EMBL/GenBank/DDBJ databases">
        <authorList>
            <person name="Aksoy S."/>
            <person name="Warren W."/>
            <person name="Wilson R.K."/>
        </authorList>
    </citation>
    <scope>NUCLEOTIDE SEQUENCE [LARGE SCALE GENOMIC DNA]</scope>
    <source>
        <strain evidence="2">IAEA</strain>
    </source>
</reference>
<reference evidence="1" key="2">
    <citation type="submission" date="2020-05" db="UniProtKB">
        <authorList>
            <consortium name="EnsemblMetazoa"/>
        </authorList>
    </citation>
    <scope>IDENTIFICATION</scope>
    <source>
        <strain evidence="1">IAEA</strain>
    </source>
</reference>